<keyword evidence="2" id="KW-1185">Reference proteome</keyword>
<reference evidence="1 2" key="1">
    <citation type="submission" date="2017-11" db="EMBL/GenBank/DDBJ databases">
        <title>Isolation and Characterization of Family Methanocellaceae Species from Potential Methane Hydrate Area Offshore Southwestern Taiwan.</title>
        <authorList>
            <person name="Zhang W.-L."/>
            <person name="Chen W.-C."/>
            <person name="Lai M.-C."/>
            <person name="Chen S.-C."/>
        </authorList>
    </citation>
    <scope>NUCLEOTIDE SEQUENCE [LARGE SCALE GENOMIC DNA]</scope>
    <source>
        <strain evidence="1 2">CWC-04</strain>
    </source>
</reference>
<evidence type="ECO:0008006" key="3">
    <source>
        <dbReference type="Google" id="ProtNLM"/>
    </source>
</evidence>
<sequence>MFKKHIFLMLVLSALLVSFLPTGMVAVVKEKDGSVILYEPVKPGDVILVGFTHSVEKVPDIEYFEVGRDRKLLLTRTIYGSMGAGLPSDDTFNVTYDGNGYFLIDNINKTFDSISYMTGDIPKHYIIIHENKYPIYSLIPEGKQFILTIEQNYALKSLLSSI</sequence>
<dbReference type="Pfam" id="PF08905">
    <property type="entry name" value="DUF1850"/>
    <property type="match status" value="1"/>
</dbReference>
<evidence type="ECO:0000313" key="1">
    <source>
        <dbReference type="EMBL" id="MCD1293653.1"/>
    </source>
</evidence>
<organism evidence="1 2">
    <name type="scientific">Methanooceanicella nereidis</name>
    <dbReference type="NCBI Taxonomy" id="2052831"/>
    <lineage>
        <taxon>Archaea</taxon>
        <taxon>Methanobacteriati</taxon>
        <taxon>Methanobacteriota</taxon>
        <taxon>Stenosarchaea group</taxon>
        <taxon>Methanomicrobia</taxon>
        <taxon>Methanocellales</taxon>
        <taxon>Methanocellaceae</taxon>
        <taxon>Methanooceanicella</taxon>
    </lineage>
</organism>
<name>A0AAP2W4S8_9EURY</name>
<comment type="caution">
    <text evidence="1">The sequence shown here is derived from an EMBL/GenBank/DDBJ whole genome shotgun (WGS) entry which is preliminary data.</text>
</comment>
<dbReference type="EMBL" id="PGCK01000001">
    <property type="protein sequence ID" value="MCD1293653.1"/>
    <property type="molecule type" value="Genomic_DNA"/>
</dbReference>
<gene>
    <name evidence="1" type="ORF">CUJ83_01420</name>
</gene>
<evidence type="ECO:0000313" key="2">
    <source>
        <dbReference type="Proteomes" id="UP001320159"/>
    </source>
</evidence>
<dbReference type="InterPro" id="IPR015001">
    <property type="entry name" value="DUF1850"/>
</dbReference>
<protein>
    <recommendedName>
        <fullName evidence="3">DUF1850 domain-containing protein</fullName>
    </recommendedName>
</protein>
<dbReference type="AlphaFoldDB" id="A0AAP2W4S8"/>
<dbReference type="Proteomes" id="UP001320159">
    <property type="component" value="Unassembled WGS sequence"/>
</dbReference>
<proteinExistence type="predicted"/>
<accession>A0AAP2W4S8</accession>